<dbReference type="Proteomes" id="UP000499080">
    <property type="component" value="Unassembled WGS sequence"/>
</dbReference>
<feature type="non-terminal residue" evidence="1">
    <location>
        <position position="54"/>
    </location>
</feature>
<name>A0A4Y2VSZ7_ARAVE</name>
<proteinExistence type="predicted"/>
<accession>A0A4Y2VSZ7</accession>
<keyword evidence="2" id="KW-1185">Reference proteome</keyword>
<evidence type="ECO:0000313" key="2">
    <source>
        <dbReference type="Proteomes" id="UP000499080"/>
    </source>
</evidence>
<dbReference type="AlphaFoldDB" id="A0A4Y2VSZ7"/>
<gene>
    <name evidence="1" type="ORF">AVEN_110453_1</name>
</gene>
<evidence type="ECO:0000313" key="1">
    <source>
        <dbReference type="EMBL" id="GBO26990.1"/>
    </source>
</evidence>
<reference evidence="1 2" key="1">
    <citation type="journal article" date="2019" name="Sci. Rep.">
        <title>Orb-weaving spider Araneus ventricosus genome elucidates the spidroin gene catalogue.</title>
        <authorList>
            <person name="Kono N."/>
            <person name="Nakamura H."/>
            <person name="Ohtoshi R."/>
            <person name="Moran D.A.P."/>
            <person name="Shinohara A."/>
            <person name="Yoshida Y."/>
            <person name="Fujiwara M."/>
            <person name="Mori M."/>
            <person name="Tomita M."/>
            <person name="Arakawa K."/>
        </authorList>
    </citation>
    <scope>NUCLEOTIDE SEQUENCE [LARGE SCALE GENOMIC DNA]</scope>
</reference>
<dbReference type="EMBL" id="BGPR01049993">
    <property type="protein sequence ID" value="GBO26990.1"/>
    <property type="molecule type" value="Genomic_DNA"/>
</dbReference>
<organism evidence="1 2">
    <name type="scientific">Araneus ventricosus</name>
    <name type="common">Orbweaver spider</name>
    <name type="synonym">Epeira ventricosa</name>
    <dbReference type="NCBI Taxonomy" id="182803"/>
    <lineage>
        <taxon>Eukaryota</taxon>
        <taxon>Metazoa</taxon>
        <taxon>Ecdysozoa</taxon>
        <taxon>Arthropoda</taxon>
        <taxon>Chelicerata</taxon>
        <taxon>Arachnida</taxon>
        <taxon>Araneae</taxon>
        <taxon>Araneomorphae</taxon>
        <taxon>Entelegynae</taxon>
        <taxon>Araneoidea</taxon>
        <taxon>Araneidae</taxon>
        <taxon>Araneus</taxon>
    </lineage>
</organism>
<protein>
    <submittedName>
        <fullName evidence="1">Uncharacterized protein</fullName>
    </submittedName>
</protein>
<sequence length="54" mass="6220">MKSDLNPNHIRIRKYALEVGKASSMEPWWPSGKVWSPGPESSRLATRFHRRTAV</sequence>
<comment type="caution">
    <text evidence="1">The sequence shown here is derived from an EMBL/GenBank/DDBJ whole genome shotgun (WGS) entry which is preliminary data.</text>
</comment>